<sequence length="32" mass="3657">MYNLALNHPVNSTLAFYYGLMQKKVSILVQEA</sequence>
<keyword evidence="2" id="KW-1185">Reference proteome</keyword>
<protein>
    <submittedName>
        <fullName evidence="1">Uncharacterized protein</fullName>
    </submittedName>
</protein>
<organism evidence="1 2">
    <name type="scientific">Proteus phage Stubb</name>
    <dbReference type="NCBI Taxonomy" id="2315597"/>
    <lineage>
        <taxon>Viruses</taxon>
        <taxon>Duplodnaviria</taxon>
        <taxon>Heunggongvirae</taxon>
        <taxon>Uroviricota</taxon>
        <taxon>Caudoviricetes</taxon>
        <taxon>Demerecviridae</taxon>
        <taxon>Novosibvirus</taxon>
        <taxon>Novosibvirus stubb</taxon>
    </lineage>
</organism>
<proteinExistence type="predicted"/>
<gene>
    <name evidence="1" type="ORF">CPT_Stubb_102</name>
</gene>
<dbReference type="Proteomes" id="UP000269143">
    <property type="component" value="Segment"/>
</dbReference>
<evidence type="ECO:0000313" key="2">
    <source>
        <dbReference type="Proteomes" id="UP000269143"/>
    </source>
</evidence>
<evidence type="ECO:0000313" key="1">
    <source>
        <dbReference type="EMBL" id="AYJ73218.1"/>
    </source>
</evidence>
<reference evidence="2" key="1">
    <citation type="submission" date="2018-09" db="EMBL/GenBank/DDBJ databases">
        <title>Complete genome of Proteus mirabilis phage Stubb.</title>
        <authorList>
            <person name="Bourgeois T.A."/>
            <person name="Lessor L."/>
            <person name="O'Leary C.J."/>
            <person name="Liu M."/>
        </authorList>
    </citation>
    <scope>NUCLEOTIDE SEQUENCE [LARGE SCALE GENOMIC DNA]</scope>
</reference>
<name>A0A3B8DXB5_9CAUD</name>
<dbReference type="EMBL" id="MH830339">
    <property type="protein sequence ID" value="AYJ73218.1"/>
    <property type="molecule type" value="Genomic_DNA"/>
</dbReference>
<accession>A0A3B8DXB5</accession>